<organism evidence="6">
    <name type="scientific">Thrips palmi</name>
    <name type="common">Melon thrips</name>
    <dbReference type="NCBI Taxonomy" id="161013"/>
    <lineage>
        <taxon>Eukaryota</taxon>
        <taxon>Metazoa</taxon>
        <taxon>Ecdysozoa</taxon>
        <taxon>Arthropoda</taxon>
        <taxon>Hexapoda</taxon>
        <taxon>Insecta</taxon>
        <taxon>Pterygota</taxon>
        <taxon>Neoptera</taxon>
        <taxon>Paraneoptera</taxon>
        <taxon>Thysanoptera</taxon>
        <taxon>Terebrantia</taxon>
        <taxon>Thripoidea</taxon>
        <taxon>Thripidae</taxon>
        <taxon>Thrips</taxon>
    </lineage>
</organism>
<feature type="compositionally biased region" description="Basic and acidic residues" evidence="3">
    <location>
        <begin position="50"/>
        <end position="79"/>
    </location>
</feature>
<feature type="compositionally biased region" description="Low complexity" evidence="3">
    <location>
        <begin position="673"/>
        <end position="685"/>
    </location>
</feature>
<feature type="compositionally biased region" description="Low complexity" evidence="3">
    <location>
        <begin position="656"/>
        <end position="665"/>
    </location>
</feature>
<evidence type="ECO:0000259" key="4">
    <source>
        <dbReference type="Pfam" id="PF22878"/>
    </source>
</evidence>
<evidence type="ECO:0000256" key="2">
    <source>
        <dbReference type="ARBA" id="ARBA00023054"/>
    </source>
</evidence>
<dbReference type="KEGG" id="tpal:117651060"/>
<gene>
    <name evidence="6" type="primary">LOC117651060</name>
</gene>
<dbReference type="GeneID" id="117651060"/>
<dbReference type="RefSeq" id="XP_034250675.1">
    <property type="nucleotide sequence ID" value="XM_034394784.1"/>
</dbReference>
<feature type="compositionally biased region" description="Basic and acidic residues" evidence="3">
    <location>
        <begin position="686"/>
        <end position="717"/>
    </location>
</feature>
<feature type="compositionally biased region" description="Low complexity" evidence="3">
    <location>
        <begin position="347"/>
        <end position="368"/>
    </location>
</feature>
<evidence type="ECO:0000313" key="5">
    <source>
        <dbReference type="Proteomes" id="UP000515158"/>
    </source>
</evidence>
<comment type="similarity">
    <text evidence="1">Belongs to the SPT2 family.</text>
</comment>
<dbReference type="Pfam" id="PF08243">
    <property type="entry name" value="SPT2"/>
    <property type="match status" value="1"/>
</dbReference>
<evidence type="ECO:0000313" key="6">
    <source>
        <dbReference type="RefSeq" id="XP_034250675.1"/>
    </source>
</evidence>
<feature type="compositionally biased region" description="Basic and acidic residues" evidence="3">
    <location>
        <begin position="164"/>
        <end position="183"/>
    </location>
</feature>
<sequence length="913" mass="107590">MDFEKVLHKAKKNEKKKTKEPVNCYRTTFSPPKKEERSKGLSANIQKFLAKKDEEERRKKQEDDRKREELLALRNQDGKARKRVQVMLKRTKSANKSVLNDAIDTVNTADTINGPKQCDEDDYGYESQEASKFYNKMMEKYNAVPVEEKKSYKPNNRATAKDLVNTKDRVRQALLRQGEDEHIPHKRRRRNKDDEDNVNDHRSRSNSRDRSEEPEKIEKPKPKRPPMPPPLDFSSLLKIAEKKQFEPVVVEKKIVKVKEEPERLMTKKEKLEHERQKEREKKVSEYLKASSSKSRADDSPRNINGTRVHSSHVSKDAEKLRSKEEERLIDKNRDRHRNQQPTERNSHSNSKSSSSKYTPESHHSSQSRSRSRSPLASKDRLSNGHSIRNKLNVSSTSADHFNSSSSKTKDNTQRISISRSESKLPPTSLPKIPKIQRVNEEDRKMSDRKLTEKDRMKDKEKLRDLEKAKVREREKEKEKLKEKEREKARDKEKEREKEKERLRLKEKMDRERQKEREREKEKLLDKQREADRDRERAREKMKEREFEKERERRERERREKDVKESAARKSSSSSDKLKQSEPKKVSKYDKLDLFGERDSVSPERPLKTNKTSDNLKKTLPQVKTERIKVVEDTTRDLFDNPVTIVRKQLNDKNAEKSNSVKSSSSKPEEKPKLSSSSKATTSTKTSLDKSRPSSSSDRKRDAEDRGSSSDKRPKLDYNSKPQSSKDNFKKPLPPEPRKQFPPKDLQRKDFPPRDLQRKEFPPRDMKPKEFPPRDLKPKQFPPSDLKSRQFPPSDVRRGSAAANKKRFEYERSDSEDSSDEDEDEYDDDLDDFIDDGPTDNAEDISRYIKDIFGYDKSKYLDDDEDIEVSSFAEQMREESRSARLGLIEDLEDMAMEQREKRRKALHRMKRGRR</sequence>
<accession>A0A6P8ZZT3</accession>
<feature type="compositionally biased region" description="Basic and acidic residues" evidence="3">
    <location>
        <begin position="575"/>
        <end position="606"/>
    </location>
</feature>
<evidence type="ECO:0000256" key="1">
    <source>
        <dbReference type="ARBA" id="ARBA00006461"/>
    </source>
</evidence>
<feature type="compositionally biased region" description="Polar residues" evidence="3">
    <location>
        <begin position="383"/>
        <end position="406"/>
    </location>
</feature>
<feature type="compositionally biased region" description="Basic residues" evidence="3">
    <location>
        <begin position="8"/>
        <end position="18"/>
    </location>
</feature>
<dbReference type="SMART" id="SM00784">
    <property type="entry name" value="SPT2"/>
    <property type="match status" value="1"/>
</dbReference>
<feature type="domain" description="SPT2 homolog N-terminal" evidence="4">
    <location>
        <begin position="1"/>
        <end position="92"/>
    </location>
</feature>
<dbReference type="OrthoDB" id="6259853at2759"/>
<feature type="compositionally biased region" description="Basic and acidic residues" evidence="3">
    <location>
        <begin position="744"/>
        <end position="777"/>
    </location>
</feature>
<feature type="compositionally biased region" description="Basic and acidic residues" evidence="3">
    <location>
        <begin position="248"/>
        <end position="285"/>
    </location>
</feature>
<feature type="region of interest" description="Disordered" evidence="3">
    <location>
        <begin position="248"/>
        <end position="841"/>
    </location>
</feature>
<dbReference type="InParanoid" id="A0A6P8ZZT3"/>
<feature type="compositionally biased region" description="Basic and acidic residues" evidence="3">
    <location>
        <begin position="198"/>
        <end position="220"/>
    </location>
</feature>
<keyword evidence="2" id="KW-0175">Coiled coil</keyword>
<dbReference type="Proteomes" id="UP000515158">
    <property type="component" value="Unplaced"/>
</dbReference>
<dbReference type="Pfam" id="PF22878">
    <property type="entry name" value="SPT2_N"/>
    <property type="match status" value="1"/>
</dbReference>
<feature type="compositionally biased region" description="Basic and acidic residues" evidence="3">
    <location>
        <begin position="313"/>
        <end position="333"/>
    </location>
</feature>
<feature type="region of interest" description="Disordered" evidence="3">
    <location>
        <begin position="1"/>
        <end position="81"/>
    </location>
</feature>
<dbReference type="FunCoup" id="A0A6P8ZZT3">
    <property type="interactions" value="935"/>
</dbReference>
<reference evidence="6" key="1">
    <citation type="submission" date="2025-08" db="UniProtKB">
        <authorList>
            <consortium name="RefSeq"/>
        </authorList>
    </citation>
    <scope>IDENTIFICATION</scope>
    <source>
        <tissue evidence="6">Total insect</tissue>
    </source>
</reference>
<feature type="region of interest" description="Disordered" evidence="3">
    <location>
        <begin position="146"/>
        <end position="235"/>
    </location>
</feature>
<dbReference type="InterPro" id="IPR013256">
    <property type="entry name" value="Chromatin_SPT2"/>
</dbReference>
<evidence type="ECO:0000256" key="3">
    <source>
        <dbReference type="SAM" id="MobiDB-lite"/>
    </source>
</evidence>
<feature type="compositionally biased region" description="Basic and acidic residues" evidence="3">
    <location>
        <begin position="805"/>
        <end position="814"/>
    </location>
</feature>
<feature type="compositionally biased region" description="Basic and acidic residues" evidence="3">
    <location>
        <begin position="623"/>
        <end position="638"/>
    </location>
</feature>
<name>A0A6P8ZZT3_THRPL</name>
<dbReference type="InterPro" id="IPR054552">
    <property type="entry name" value="SPT2_N"/>
</dbReference>
<keyword evidence="5" id="KW-1185">Reference proteome</keyword>
<feature type="compositionally biased region" description="Basic and acidic residues" evidence="3">
    <location>
        <begin position="437"/>
        <end position="567"/>
    </location>
</feature>
<proteinExistence type="inferred from homology"/>
<feature type="compositionally biased region" description="Acidic residues" evidence="3">
    <location>
        <begin position="815"/>
        <end position="841"/>
    </location>
</feature>
<dbReference type="AlphaFoldDB" id="A0A6P8ZZT3"/>
<protein>
    <submittedName>
        <fullName evidence="6">Protein SPT2 homolog</fullName>
    </submittedName>
</protein>